<evidence type="ECO:0000313" key="2">
    <source>
        <dbReference type="Proteomes" id="UP000528824"/>
    </source>
</evidence>
<keyword evidence="1" id="KW-0808">Transferase</keyword>
<accession>A0A7W8ULI0</accession>
<reference evidence="1 2" key="1">
    <citation type="submission" date="2020-08" db="EMBL/GenBank/DDBJ databases">
        <title>Genomic Encyclopedia of Type Strains, Phase IV (KMG-V): Genome sequencing to study the core and pangenomes of soil and plant-associated prokaryotes.</title>
        <authorList>
            <person name="Whitman W."/>
        </authorList>
    </citation>
    <scope>NUCLEOTIDE SEQUENCE [LARGE SCALE GENOMIC DNA]</scope>
    <source>
        <strain evidence="1 2">SEMIA 4034</strain>
    </source>
</reference>
<dbReference type="InterPro" id="IPR016181">
    <property type="entry name" value="Acyl_CoA_acyltransferase"/>
</dbReference>
<dbReference type="Gene3D" id="3.40.630.30">
    <property type="match status" value="1"/>
</dbReference>
<dbReference type="EMBL" id="JACHBC010000003">
    <property type="protein sequence ID" value="MBB5560068.1"/>
    <property type="molecule type" value="Genomic_DNA"/>
</dbReference>
<gene>
    <name evidence="1" type="ORF">GGI59_001719</name>
</gene>
<sequence length="41" mass="4714">MAPDIILHADRLILREITPADLPYLHRIFGDAECMRYYPGG</sequence>
<protein>
    <submittedName>
        <fullName evidence="1">RimJ/RimL family protein N-acetyltransferase</fullName>
    </submittedName>
</protein>
<evidence type="ECO:0000313" key="1">
    <source>
        <dbReference type="EMBL" id="MBB5560068.1"/>
    </source>
</evidence>
<comment type="caution">
    <text evidence="1">The sequence shown here is derived from an EMBL/GenBank/DDBJ whole genome shotgun (WGS) entry which is preliminary data.</text>
</comment>
<organism evidence="1 2">
    <name type="scientific">Rhizobium lentis</name>
    <dbReference type="NCBI Taxonomy" id="1138194"/>
    <lineage>
        <taxon>Bacteria</taxon>
        <taxon>Pseudomonadati</taxon>
        <taxon>Pseudomonadota</taxon>
        <taxon>Alphaproteobacteria</taxon>
        <taxon>Hyphomicrobiales</taxon>
        <taxon>Rhizobiaceae</taxon>
        <taxon>Rhizobium/Agrobacterium group</taxon>
        <taxon>Rhizobium</taxon>
    </lineage>
</organism>
<dbReference type="AlphaFoldDB" id="A0A7W8ULI0"/>
<dbReference type="Proteomes" id="UP000528824">
    <property type="component" value="Unassembled WGS sequence"/>
</dbReference>
<proteinExistence type="predicted"/>
<keyword evidence="2" id="KW-1185">Reference proteome</keyword>
<name>A0A7W8ULI0_9HYPH</name>
<dbReference type="SUPFAM" id="SSF55729">
    <property type="entry name" value="Acyl-CoA N-acyltransferases (Nat)"/>
    <property type="match status" value="1"/>
</dbReference>
<dbReference type="GO" id="GO:0016740">
    <property type="term" value="F:transferase activity"/>
    <property type="evidence" value="ECO:0007669"/>
    <property type="project" value="UniProtKB-KW"/>
</dbReference>